<dbReference type="InterPro" id="IPR008258">
    <property type="entry name" value="Transglycosylase_SLT_dom_1"/>
</dbReference>
<evidence type="ECO:0000259" key="2">
    <source>
        <dbReference type="Pfam" id="PF01464"/>
    </source>
</evidence>
<evidence type="ECO:0000313" key="4">
    <source>
        <dbReference type="Proteomes" id="UP000198817"/>
    </source>
</evidence>
<dbReference type="SUPFAM" id="SSF53955">
    <property type="entry name" value="Lysozyme-like"/>
    <property type="match status" value="1"/>
</dbReference>
<accession>A0A1I7FSB5</accession>
<evidence type="ECO:0000313" key="3">
    <source>
        <dbReference type="EMBL" id="SFU39041.1"/>
    </source>
</evidence>
<protein>
    <submittedName>
        <fullName evidence="3">Transglycosylase SLT domain-containing protein</fullName>
    </submittedName>
</protein>
<feature type="domain" description="Transglycosylase SLT" evidence="2">
    <location>
        <begin position="66"/>
        <end position="164"/>
    </location>
</feature>
<dbReference type="Proteomes" id="UP000198817">
    <property type="component" value="Unassembled WGS sequence"/>
</dbReference>
<gene>
    <name evidence="3" type="ORF">SAMN05216508_103114</name>
</gene>
<feature type="chain" id="PRO_5011768569" evidence="1">
    <location>
        <begin position="29"/>
        <end position="202"/>
    </location>
</feature>
<feature type="signal peptide" evidence="1">
    <location>
        <begin position="1"/>
        <end position="28"/>
    </location>
</feature>
<dbReference type="InterPro" id="IPR023346">
    <property type="entry name" value="Lysozyme-like_dom_sf"/>
</dbReference>
<dbReference type="AlphaFoldDB" id="A0A1I7FSB5"/>
<proteinExistence type="predicted"/>
<dbReference type="EMBL" id="FPBT01000003">
    <property type="protein sequence ID" value="SFU39041.1"/>
    <property type="molecule type" value="Genomic_DNA"/>
</dbReference>
<sequence length="202" mass="22692">MRNIRMKKWTGVLLVALLAVCMILIAGAAQKSYGAVNNSKQAGYSAYIRKVNPRVSKKSADSMAGYFIQYAKKNKLNERYLMAMAQCESTFNQRAYNSCGYYGLMQTTAHLGRMFGGVSAGSLLNAKHSIRTGAGYLRYNMNAFNNNYFKAISGYVNGTGAVKSGYYRKEPARRRIAIKKNIDRFMKTHHYGVKQTVRDTLK</sequence>
<keyword evidence="4" id="KW-1185">Reference proteome</keyword>
<reference evidence="3 4" key="1">
    <citation type="submission" date="2016-10" db="EMBL/GenBank/DDBJ databases">
        <authorList>
            <person name="de Groot N.N."/>
        </authorList>
    </citation>
    <scope>NUCLEOTIDE SEQUENCE [LARGE SCALE GENOMIC DNA]</scope>
    <source>
        <strain evidence="3 4">KHGC13</strain>
    </source>
</reference>
<keyword evidence="1" id="KW-0732">Signal</keyword>
<dbReference type="Gene3D" id="1.10.530.10">
    <property type="match status" value="1"/>
</dbReference>
<name>A0A1I7FSB5_9FIRM</name>
<dbReference type="OrthoDB" id="1779366at2"/>
<dbReference type="RefSeq" id="WP_090470143.1">
    <property type="nucleotide sequence ID" value="NZ_FOWF01000003.1"/>
</dbReference>
<evidence type="ECO:0000256" key="1">
    <source>
        <dbReference type="SAM" id="SignalP"/>
    </source>
</evidence>
<organism evidence="3 4">
    <name type="scientific">Eubacterium pyruvativorans</name>
    <dbReference type="NCBI Taxonomy" id="155865"/>
    <lineage>
        <taxon>Bacteria</taxon>
        <taxon>Bacillati</taxon>
        <taxon>Bacillota</taxon>
        <taxon>Clostridia</taxon>
        <taxon>Eubacteriales</taxon>
        <taxon>Eubacteriaceae</taxon>
        <taxon>Eubacterium</taxon>
    </lineage>
</organism>
<dbReference type="STRING" id="155865.SAMN05216515_103114"/>
<dbReference type="Pfam" id="PF01464">
    <property type="entry name" value="SLT"/>
    <property type="match status" value="1"/>
</dbReference>